<gene>
    <name evidence="2" type="ORF">BS101_19715</name>
</gene>
<dbReference type="AlphaFoldDB" id="A0A1L5FCN6"/>
<evidence type="ECO:0000313" key="2">
    <source>
        <dbReference type="EMBL" id="APM40775.1"/>
    </source>
</evidence>
<dbReference type="EMBL" id="CP018335">
    <property type="protein sequence ID" value="APM40775.1"/>
    <property type="molecule type" value="Genomic_DNA"/>
</dbReference>
<sequence>MNELAMSCDVKSPQEKKTKIIININNNLKEKLLYKYMVGYNGIWNTIKDFTEREEIEWAPVQDGKYVLMVQAKKPDSSKSFDYVSRMDYVIGKVEEKLISNIYIDKDKLVLGDKLTITVDTIKFPLMFRYWIKIDNEWEMIKDYSVDNMLSWVVKTEGKGEILVECKNIDSKNDFDDFKNVGFQVIPLKEVKITDFKCLTSELLENSELVFQVNSEHDKDRTILYKFFKVNSNREVECVQNYSTQKIVSYVEAKSGDYKLLCMAKDMYSINKFDDRAVLNFSVKKYSQIYIKNFTTDINYPQLCGTKVTLMADTIGGRELLYRYIIQGSYSREDSGYTICNSYIWESKMAGNYTITLMVKDKSFSGDYEAIEHLDYIIDEKSREPVKIQSVILDKNKGILKNQNINVKINASGGVELIYSFIIKRNGIEIKTMKYNKNSFMRFIPEENGNYELEVRVRDKYSDREYDCHSIVKIDVFDYMPAVIDYILYPVREYHLVGERVVINCITQDTKNVIMKYILSINNRKVEETEFVTGKSYAFVPKYSGIYKVEILARNIKSSKKFDCKREVAVEINEALPVTNTRITCDNANFFCNEPVIFTVHSEGGKDVVYEFYIMEKGDWNLVQGYSKKNYYTFIPFHKDEYKVLVLCKSQYNKDFYEDYNIFLFKAQ</sequence>
<reference evidence="2 3" key="1">
    <citation type="submission" date="2016-12" db="EMBL/GenBank/DDBJ databases">
        <title>Complete genome sequence of Clostridium kluyveri JZZ isolated from the pit mud of a Chinese flavor liquor-making factory.</title>
        <authorList>
            <person name="Wang Y."/>
        </authorList>
    </citation>
    <scope>NUCLEOTIDE SEQUENCE [LARGE SCALE GENOMIC DNA]</scope>
    <source>
        <strain evidence="2 3">JZZ</strain>
    </source>
</reference>
<feature type="domain" description="Two component regulator three Y" evidence="1">
    <location>
        <begin position="412"/>
        <end position="475"/>
    </location>
</feature>
<dbReference type="OrthoDB" id="1925648at2"/>
<dbReference type="InterPro" id="IPR011123">
    <property type="entry name" value="Y_Y_Y"/>
</dbReference>
<dbReference type="Proteomes" id="UP000184604">
    <property type="component" value="Chromosome"/>
</dbReference>
<feature type="domain" description="Two component regulator three Y" evidence="1">
    <location>
        <begin position="218"/>
        <end position="284"/>
    </location>
</feature>
<organism evidence="2 3">
    <name type="scientific">Clostridium kluyveri</name>
    <dbReference type="NCBI Taxonomy" id="1534"/>
    <lineage>
        <taxon>Bacteria</taxon>
        <taxon>Bacillati</taxon>
        <taxon>Bacillota</taxon>
        <taxon>Clostridia</taxon>
        <taxon>Eubacteriales</taxon>
        <taxon>Clostridiaceae</taxon>
        <taxon>Clostridium</taxon>
    </lineage>
</organism>
<feature type="domain" description="Two component regulator three Y" evidence="1">
    <location>
        <begin position="26"/>
        <end position="91"/>
    </location>
</feature>
<evidence type="ECO:0000313" key="3">
    <source>
        <dbReference type="Proteomes" id="UP000184604"/>
    </source>
</evidence>
<evidence type="ECO:0000259" key="1">
    <source>
        <dbReference type="Pfam" id="PF07495"/>
    </source>
</evidence>
<name>A0A1L5FCN6_CLOKL</name>
<dbReference type="Pfam" id="PF07495">
    <property type="entry name" value="Y_Y_Y"/>
    <property type="match status" value="4"/>
</dbReference>
<accession>A0A1L5FCN6</accession>
<protein>
    <submittedName>
        <fullName evidence="2">Triple tyrosine motif-containing protein</fullName>
    </submittedName>
</protein>
<feature type="domain" description="Two component regulator three Y" evidence="1">
    <location>
        <begin position="127"/>
        <end position="185"/>
    </location>
</feature>
<dbReference type="NCBIfam" id="NF010681">
    <property type="entry name" value="PRK14081.1"/>
    <property type="match status" value="1"/>
</dbReference>
<proteinExistence type="predicted"/>
<dbReference type="RefSeq" id="WP_073540336.1">
    <property type="nucleotide sequence ID" value="NZ_CP018335.1"/>
</dbReference>